<dbReference type="EMBL" id="JBEUOH010000006">
    <property type="protein sequence ID" value="KAL0892651.1"/>
    <property type="molecule type" value="Genomic_DNA"/>
</dbReference>
<evidence type="ECO:0000259" key="2">
    <source>
        <dbReference type="PROSITE" id="PS50041"/>
    </source>
</evidence>
<keyword evidence="4" id="KW-1185">Reference proteome</keyword>
<dbReference type="Pfam" id="PF00059">
    <property type="entry name" value="Lectin_C"/>
    <property type="match status" value="2"/>
</dbReference>
<dbReference type="SMART" id="SM00034">
    <property type="entry name" value="CLECT"/>
    <property type="match status" value="2"/>
</dbReference>
<evidence type="ECO:0000313" key="4">
    <source>
        <dbReference type="Proteomes" id="UP001549920"/>
    </source>
</evidence>
<proteinExistence type="predicted"/>
<feature type="domain" description="C-type lectin" evidence="2">
    <location>
        <begin position="178"/>
        <end position="301"/>
    </location>
</feature>
<accession>A0ABR3I8P5</accession>
<feature type="signal peptide" evidence="1">
    <location>
        <begin position="1"/>
        <end position="17"/>
    </location>
</feature>
<organism evidence="3 4">
    <name type="scientific">Loxostege sticticalis</name>
    <name type="common">Beet webworm moth</name>
    <dbReference type="NCBI Taxonomy" id="481309"/>
    <lineage>
        <taxon>Eukaryota</taxon>
        <taxon>Metazoa</taxon>
        <taxon>Ecdysozoa</taxon>
        <taxon>Arthropoda</taxon>
        <taxon>Hexapoda</taxon>
        <taxon>Insecta</taxon>
        <taxon>Pterygota</taxon>
        <taxon>Neoptera</taxon>
        <taxon>Endopterygota</taxon>
        <taxon>Lepidoptera</taxon>
        <taxon>Glossata</taxon>
        <taxon>Ditrysia</taxon>
        <taxon>Pyraloidea</taxon>
        <taxon>Crambidae</taxon>
        <taxon>Pyraustinae</taxon>
        <taxon>Loxostege</taxon>
    </lineage>
</organism>
<dbReference type="SUPFAM" id="SSF56436">
    <property type="entry name" value="C-type lectin-like"/>
    <property type="match status" value="2"/>
</dbReference>
<sequence length="320" mass="35375">MSVLVLFLAICTWTANAASTGASDGLLFRPDYTLDNEAGGWLKFHPIPLKWSQAALRCHHEGAILASPLNEGLSRALGAIMEVHGITSSPVFTGTGAIYTTNEYQSMEGVPISDMCLTWAAEPPATDTTRYCIAMNANGTVTAVPCTDHHPFFCYRKKGVRELNKCGTVDPEYVFNLKTGSCYKTSKQRLSWEEAYTSCATDGAHLAVINSQQEAEVLNDIRRKIFEKETVHVGIRSWNREWITVQGQSLEEAGYSKWHKGEPNNDGGVENCGSMYENVKDLDDGVLNDVPCDGPRHFICEIESPKEAKDGNTLAKKMWR</sequence>
<dbReference type="InterPro" id="IPR050111">
    <property type="entry name" value="C-type_lectin/snaclec_domain"/>
</dbReference>
<dbReference type="PANTHER" id="PTHR22803">
    <property type="entry name" value="MANNOSE, PHOSPHOLIPASE, LECTIN RECEPTOR RELATED"/>
    <property type="match status" value="1"/>
</dbReference>
<dbReference type="Gene3D" id="3.10.100.10">
    <property type="entry name" value="Mannose-Binding Protein A, subunit A"/>
    <property type="match status" value="2"/>
</dbReference>
<protein>
    <recommendedName>
        <fullName evidence="2">C-type lectin domain-containing protein</fullName>
    </recommendedName>
</protein>
<name>A0ABR3I8P5_LOXSC</name>
<reference evidence="3 4" key="1">
    <citation type="submission" date="2024-06" db="EMBL/GenBank/DDBJ databases">
        <title>A chromosome-level genome assembly of beet webworm, Loxostege sticticalis.</title>
        <authorList>
            <person name="Zhang Y."/>
        </authorList>
    </citation>
    <scope>NUCLEOTIDE SEQUENCE [LARGE SCALE GENOMIC DNA]</scope>
    <source>
        <strain evidence="3">AQ026</strain>
        <tissue evidence="3">Whole body</tissue>
    </source>
</reference>
<keyword evidence="1" id="KW-0732">Signal</keyword>
<feature type="chain" id="PRO_5045083943" description="C-type lectin domain-containing protein" evidence="1">
    <location>
        <begin position="18"/>
        <end position="320"/>
    </location>
</feature>
<dbReference type="PROSITE" id="PS50041">
    <property type="entry name" value="C_TYPE_LECTIN_2"/>
    <property type="match status" value="1"/>
</dbReference>
<evidence type="ECO:0000256" key="1">
    <source>
        <dbReference type="SAM" id="SignalP"/>
    </source>
</evidence>
<dbReference type="CDD" id="cd00037">
    <property type="entry name" value="CLECT"/>
    <property type="match status" value="2"/>
</dbReference>
<comment type="caution">
    <text evidence="3">The sequence shown here is derived from an EMBL/GenBank/DDBJ whole genome shotgun (WGS) entry which is preliminary data.</text>
</comment>
<gene>
    <name evidence="3" type="ORF">ABMA27_014375</name>
</gene>
<dbReference type="Proteomes" id="UP001549920">
    <property type="component" value="Unassembled WGS sequence"/>
</dbReference>
<dbReference type="InterPro" id="IPR001304">
    <property type="entry name" value="C-type_lectin-like"/>
</dbReference>
<dbReference type="InterPro" id="IPR016187">
    <property type="entry name" value="CTDL_fold"/>
</dbReference>
<evidence type="ECO:0000313" key="3">
    <source>
        <dbReference type="EMBL" id="KAL0892651.1"/>
    </source>
</evidence>
<dbReference type="InterPro" id="IPR016186">
    <property type="entry name" value="C-type_lectin-like/link_sf"/>
</dbReference>